<evidence type="ECO:0000313" key="2">
    <source>
        <dbReference type="Proteomes" id="UP000518266"/>
    </source>
</evidence>
<reference evidence="1 2" key="1">
    <citation type="submission" date="2020-03" db="EMBL/GenBank/DDBJ databases">
        <title>Dissostichus mawsoni Genome sequencing and assembly.</title>
        <authorList>
            <person name="Park H."/>
        </authorList>
    </citation>
    <scope>NUCLEOTIDE SEQUENCE [LARGE SCALE GENOMIC DNA]</scope>
    <source>
        <strain evidence="1">DM0001</strain>
        <tissue evidence="1">Muscle</tissue>
    </source>
</reference>
<sequence length="70" mass="8130">MIRKGTGALASEARVRRPPFAMRSHRRVMCFLRWAVSRGRPRTGPPCWAREVAWSLGLLERQLRRSRGNL</sequence>
<dbReference type="AlphaFoldDB" id="A0A7J5XQG3"/>
<protein>
    <submittedName>
        <fullName evidence="1">Uncharacterized protein</fullName>
    </submittedName>
</protein>
<organism evidence="1 2">
    <name type="scientific">Dissostichus mawsoni</name>
    <name type="common">Antarctic cod</name>
    <dbReference type="NCBI Taxonomy" id="36200"/>
    <lineage>
        <taxon>Eukaryota</taxon>
        <taxon>Metazoa</taxon>
        <taxon>Chordata</taxon>
        <taxon>Craniata</taxon>
        <taxon>Vertebrata</taxon>
        <taxon>Euteleostomi</taxon>
        <taxon>Actinopterygii</taxon>
        <taxon>Neopterygii</taxon>
        <taxon>Teleostei</taxon>
        <taxon>Neoteleostei</taxon>
        <taxon>Acanthomorphata</taxon>
        <taxon>Eupercaria</taxon>
        <taxon>Perciformes</taxon>
        <taxon>Notothenioidei</taxon>
        <taxon>Nototheniidae</taxon>
        <taxon>Dissostichus</taxon>
    </lineage>
</organism>
<dbReference type="EMBL" id="JAAKFY010000021">
    <property type="protein sequence ID" value="KAF3839171.1"/>
    <property type="molecule type" value="Genomic_DNA"/>
</dbReference>
<evidence type="ECO:0000313" key="1">
    <source>
        <dbReference type="EMBL" id="KAF3839171.1"/>
    </source>
</evidence>
<name>A0A7J5XQG3_DISMA</name>
<dbReference type="Proteomes" id="UP000518266">
    <property type="component" value="Unassembled WGS sequence"/>
</dbReference>
<keyword evidence="2" id="KW-1185">Reference proteome</keyword>
<gene>
    <name evidence="1" type="ORF">F7725_017888</name>
</gene>
<proteinExistence type="predicted"/>
<accession>A0A7J5XQG3</accession>
<comment type="caution">
    <text evidence="1">The sequence shown here is derived from an EMBL/GenBank/DDBJ whole genome shotgun (WGS) entry which is preliminary data.</text>
</comment>